<dbReference type="InterPro" id="IPR006076">
    <property type="entry name" value="FAD-dep_OxRdtase"/>
</dbReference>
<dbReference type="SUPFAM" id="SSF51971">
    <property type="entry name" value="Nucleotide-binding domain"/>
    <property type="match status" value="1"/>
</dbReference>
<evidence type="ECO:0000313" key="4">
    <source>
        <dbReference type="Proteomes" id="UP000006844"/>
    </source>
</evidence>
<dbReference type="InterPro" id="IPR036188">
    <property type="entry name" value="FAD/NAD-bd_sf"/>
</dbReference>
<dbReference type="HOGENOM" id="CLU_007884_4_5_0"/>
<dbReference type="PANTHER" id="PTHR13847:SF289">
    <property type="entry name" value="GLYCINE OXIDASE"/>
    <property type="match status" value="1"/>
</dbReference>
<dbReference type="AlphaFoldDB" id="E8V565"/>
<evidence type="ECO:0000256" key="1">
    <source>
        <dbReference type="ARBA" id="ARBA00023002"/>
    </source>
</evidence>
<evidence type="ECO:0000313" key="3">
    <source>
        <dbReference type="EMBL" id="ADV83752.1"/>
    </source>
</evidence>
<dbReference type="EMBL" id="CP002467">
    <property type="protein sequence ID" value="ADV83752.1"/>
    <property type="molecule type" value="Genomic_DNA"/>
</dbReference>
<dbReference type="OrthoDB" id="9794226at2"/>
<keyword evidence="1" id="KW-0560">Oxidoreductase</keyword>
<dbReference type="Pfam" id="PF01266">
    <property type="entry name" value="DAO"/>
    <property type="match status" value="2"/>
</dbReference>
<dbReference type="GO" id="GO:0016491">
    <property type="term" value="F:oxidoreductase activity"/>
    <property type="evidence" value="ECO:0007669"/>
    <property type="project" value="UniProtKB-KW"/>
</dbReference>
<gene>
    <name evidence="3" type="ordered locus">AciPR4_2992</name>
</gene>
<feature type="domain" description="FAD dependent oxidoreductase" evidence="2">
    <location>
        <begin position="109"/>
        <end position="286"/>
    </location>
</feature>
<protein>
    <submittedName>
        <fullName evidence="3">FAD dependent oxidoreductase</fullName>
    </submittedName>
</protein>
<sequence length="306" mass="32922">MHKADIAISGAGIIGLSLALELHRRGAPVTVIDAHKPGIASTAAAGMLAANDPENPATLRELSQYSLSLYPDFLERTEEASGLTVPIQTHYTQQYAHDGSASFLKEDSLNPRHLHAALLQAVRNKSIAIETEANDAKVAAAKITVDCTGAWSRPLIQPAKGQMLRVLLQRGELHREDLGNFVLRTPFLYIVPRLDGTALIGATVEDAGFNTSTDEEELLRLRKRAAEILPSIAYAPQVEAWAGLRPRSADGLPVLGELLPDRFIATGHFRNGILLAPATAEIMAELILGGIPPIDLQAFSPGRFTP</sequence>
<keyword evidence="4" id="KW-1185">Reference proteome</keyword>
<organism evidence="3 4">
    <name type="scientific">Terriglobus saanensis (strain ATCC BAA-1853 / DSM 23119 / SP1PR4)</name>
    <dbReference type="NCBI Taxonomy" id="401053"/>
    <lineage>
        <taxon>Bacteria</taxon>
        <taxon>Pseudomonadati</taxon>
        <taxon>Acidobacteriota</taxon>
        <taxon>Terriglobia</taxon>
        <taxon>Terriglobales</taxon>
        <taxon>Acidobacteriaceae</taxon>
        <taxon>Terriglobus</taxon>
    </lineage>
</organism>
<dbReference type="Gene3D" id="3.30.9.10">
    <property type="entry name" value="D-Amino Acid Oxidase, subunit A, domain 2"/>
    <property type="match status" value="2"/>
</dbReference>
<reference evidence="3 4" key="1">
    <citation type="journal article" date="2012" name="Stand. Genomic Sci.">
        <title>Complete genome sequence of Terriglobus saanensis type strain SP1PR4(T), an Acidobacteria from tundra soil.</title>
        <authorList>
            <person name="Rawat S.R."/>
            <person name="Mannisto M.K."/>
            <person name="Starovoytov V."/>
            <person name="Goodwin L."/>
            <person name="Nolan M."/>
            <person name="Hauser L."/>
            <person name="Land M."/>
            <person name="Davenport K.W."/>
            <person name="Woyke T."/>
            <person name="Haggblom M.M."/>
        </authorList>
    </citation>
    <scope>NUCLEOTIDE SEQUENCE</scope>
    <source>
        <strain evidence="4">ATCC BAA-1853 / DSM 23119 / SP1PR4</strain>
    </source>
</reference>
<accession>E8V565</accession>
<dbReference type="GO" id="GO:0005737">
    <property type="term" value="C:cytoplasm"/>
    <property type="evidence" value="ECO:0007669"/>
    <property type="project" value="TreeGrafter"/>
</dbReference>
<dbReference type="KEGG" id="tsa:AciPR4_2992"/>
<name>E8V565_TERSS</name>
<dbReference type="STRING" id="401053.AciPR4_2992"/>
<dbReference type="Proteomes" id="UP000006844">
    <property type="component" value="Chromosome"/>
</dbReference>
<feature type="domain" description="FAD dependent oxidoreductase" evidence="2">
    <location>
        <begin position="5"/>
        <end position="79"/>
    </location>
</feature>
<dbReference type="RefSeq" id="WP_013569483.1">
    <property type="nucleotide sequence ID" value="NC_014963.1"/>
</dbReference>
<dbReference type="Gene3D" id="3.50.50.60">
    <property type="entry name" value="FAD/NAD(P)-binding domain"/>
    <property type="match status" value="2"/>
</dbReference>
<proteinExistence type="predicted"/>
<dbReference type="eggNOG" id="COG0665">
    <property type="taxonomic scope" value="Bacteria"/>
</dbReference>
<dbReference type="PANTHER" id="PTHR13847">
    <property type="entry name" value="SARCOSINE DEHYDROGENASE-RELATED"/>
    <property type="match status" value="1"/>
</dbReference>
<dbReference type="SUPFAM" id="SSF54373">
    <property type="entry name" value="FAD-linked reductases, C-terminal domain"/>
    <property type="match status" value="1"/>
</dbReference>
<evidence type="ECO:0000259" key="2">
    <source>
        <dbReference type="Pfam" id="PF01266"/>
    </source>
</evidence>